<dbReference type="AlphaFoldDB" id="A0A852WLG5"/>
<name>A0A852WLG5_9MICO</name>
<comment type="caution">
    <text evidence="2">The sequence shown here is derived from an EMBL/GenBank/DDBJ whole genome shotgun (WGS) entry which is preliminary data.</text>
</comment>
<keyword evidence="1" id="KW-0472">Membrane</keyword>
<accession>A0A852WLG5</accession>
<sequence length="168" mass="18134">MILSVINPVRLNRSTRLGRLASVGVVAAITVDNAIAAASLDIHIVRGTTGQDAVGLLATGAAIYATNVIAFGIWYWELDRGGPFNRANGIRPHPDFLFPQMTEPHLAAPDWEPLFVDYLYVSLTNVFAFSPTDTMPLSRWAKSLMASQSVIALSTTALVVARAVNILK</sequence>
<dbReference type="EMBL" id="JACCAB010000001">
    <property type="protein sequence ID" value="NYG08461.1"/>
    <property type="molecule type" value="Genomic_DNA"/>
</dbReference>
<protein>
    <recommendedName>
        <fullName evidence="4">DUF1345 domain-containing protein</fullName>
    </recommendedName>
</protein>
<feature type="transmembrane region" description="Helical" evidence="1">
    <location>
        <begin position="145"/>
        <end position="164"/>
    </location>
</feature>
<dbReference type="RefSeq" id="WP_202881262.1">
    <property type="nucleotide sequence ID" value="NZ_JACCAB010000001.1"/>
</dbReference>
<keyword evidence="3" id="KW-1185">Reference proteome</keyword>
<reference evidence="2 3" key="1">
    <citation type="submission" date="2020-07" db="EMBL/GenBank/DDBJ databases">
        <title>Sequencing the genomes of 1000 actinobacteria strains.</title>
        <authorList>
            <person name="Klenk H.-P."/>
        </authorList>
    </citation>
    <scope>NUCLEOTIDE SEQUENCE [LARGE SCALE GENOMIC DNA]</scope>
    <source>
        <strain evidence="2 3">DSM 23987</strain>
    </source>
</reference>
<evidence type="ECO:0000313" key="2">
    <source>
        <dbReference type="EMBL" id="NYG08461.1"/>
    </source>
</evidence>
<gene>
    <name evidence="2" type="ORF">BJ986_002948</name>
</gene>
<feature type="transmembrane region" description="Helical" evidence="1">
    <location>
        <begin position="54"/>
        <end position="76"/>
    </location>
</feature>
<evidence type="ECO:0008006" key="4">
    <source>
        <dbReference type="Google" id="ProtNLM"/>
    </source>
</evidence>
<organism evidence="2 3">
    <name type="scientific">Pedococcus badiiscoriae</name>
    <dbReference type="NCBI Taxonomy" id="642776"/>
    <lineage>
        <taxon>Bacteria</taxon>
        <taxon>Bacillati</taxon>
        <taxon>Actinomycetota</taxon>
        <taxon>Actinomycetes</taxon>
        <taxon>Micrococcales</taxon>
        <taxon>Intrasporangiaceae</taxon>
        <taxon>Pedococcus</taxon>
    </lineage>
</organism>
<keyword evidence="1" id="KW-0812">Transmembrane</keyword>
<dbReference type="Proteomes" id="UP000573599">
    <property type="component" value="Unassembled WGS sequence"/>
</dbReference>
<proteinExistence type="predicted"/>
<keyword evidence="1" id="KW-1133">Transmembrane helix</keyword>
<evidence type="ECO:0000256" key="1">
    <source>
        <dbReference type="SAM" id="Phobius"/>
    </source>
</evidence>
<feature type="transmembrane region" description="Helical" evidence="1">
    <location>
        <begin position="20"/>
        <end position="42"/>
    </location>
</feature>
<evidence type="ECO:0000313" key="3">
    <source>
        <dbReference type="Proteomes" id="UP000573599"/>
    </source>
</evidence>